<gene>
    <name evidence="9" type="ORF">WH96_04430</name>
</gene>
<dbReference type="Proteomes" id="UP000035444">
    <property type="component" value="Unassembled WGS sequence"/>
</dbReference>
<sequence>MLSYILRRTGLALVITVLAVSLLFVIIHMIPGDPVSTMLGPKASPELRAALEERMGLNEPLLIQIGLFFANMLRGDLGIDVFSNRQVTDIVLGQVPYTLTLILTSIGWSAIIGIALGCYSAANRNSFGDRLTGVLSVSMIAVPAFVVSLYSLLFFAVTLKWFPAIGAGEPGDFGDQLWHLVLPSLAIGLSWVGYIARLVRASMLEIMGEGHVRTARAFGLPERWITYRYALRLAILPTVTVIGVGMGFLLSAAVFTEIVFSRPGLGKLVIDSITTRNYPVVMGSVLFSTLIFVASTTLADIINALLDPRLRSAR</sequence>
<feature type="transmembrane region" description="Helical" evidence="7">
    <location>
        <begin position="12"/>
        <end position="30"/>
    </location>
</feature>
<keyword evidence="4 7" id="KW-0812">Transmembrane</keyword>
<feature type="domain" description="ABC transmembrane type-1" evidence="8">
    <location>
        <begin position="95"/>
        <end position="303"/>
    </location>
</feature>
<evidence type="ECO:0000313" key="9">
    <source>
        <dbReference type="EMBL" id="KLN61599.1"/>
    </source>
</evidence>
<dbReference type="InterPro" id="IPR000515">
    <property type="entry name" value="MetI-like"/>
</dbReference>
<dbReference type="Pfam" id="PF00528">
    <property type="entry name" value="BPD_transp_1"/>
    <property type="match status" value="1"/>
</dbReference>
<evidence type="ECO:0000256" key="7">
    <source>
        <dbReference type="RuleBase" id="RU363032"/>
    </source>
</evidence>
<accession>A0A0H2MGB5</accession>
<evidence type="ECO:0000256" key="2">
    <source>
        <dbReference type="ARBA" id="ARBA00022448"/>
    </source>
</evidence>
<dbReference type="InterPro" id="IPR035906">
    <property type="entry name" value="MetI-like_sf"/>
</dbReference>
<evidence type="ECO:0000256" key="4">
    <source>
        <dbReference type="ARBA" id="ARBA00022692"/>
    </source>
</evidence>
<feature type="transmembrane region" description="Helical" evidence="7">
    <location>
        <begin position="233"/>
        <end position="260"/>
    </location>
</feature>
<dbReference type="PANTHER" id="PTHR43163">
    <property type="entry name" value="DIPEPTIDE TRANSPORT SYSTEM PERMEASE PROTEIN DPPB-RELATED"/>
    <property type="match status" value="1"/>
</dbReference>
<dbReference type="PATRIC" id="fig|1489064.4.peg.2076"/>
<keyword evidence="10" id="KW-1185">Reference proteome</keyword>
<feature type="transmembrane region" description="Helical" evidence="7">
    <location>
        <begin position="177"/>
        <end position="196"/>
    </location>
</feature>
<dbReference type="EMBL" id="LAQL01000003">
    <property type="protein sequence ID" value="KLN61599.1"/>
    <property type="molecule type" value="Genomic_DNA"/>
</dbReference>
<comment type="subcellular location">
    <subcellularLocation>
        <location evidence="1 7">Cell membrane</location>
        <topology evidence="1 7">Multi-pass membrane protein</topology>
    </subcellularLocation>
</comment>
<dbReference type="InterPro" id="IPR045621">
    <property type="entry name" value="BPD_transp_1_N"/>
</dbReference>
<dbReference type="STRING" id="1489064.WH96_04430"/>
<dbReference type="SUPFAM" id="SSF161098">
    <property type="entry name" value="MetI-like"/>
    <property type="match status" value="1"/>
</dbReference>
<evidence type="ECO:0000256" key="3">
    <source>
        <dbReference type="ARBA" id="ARBA00022475"/>
    </source>
</evidence>
<dbReference type="GO" id="GO:0005886">
    <property type="term" value="C:plasma membrane"/>
    <property type="evidence" value="ECO:0007669"/>
    <property type="project" value="UniProtKB-SubCell"/>
</dbReference>
<proteinExistence type="inferred from homology"/>
<protein>
    <submittedName>
        <fullName evidence="9">Peptide ABC transporter permease</fullName>
    </submittedName>
</protein>
<evidence type="ECO:0000313" key="10">
    <source>
        <dbReference type="Proteomes" id="UP000035444"/>
    </source>
</evidence>
<feature type="transmembrane region" description="Helical" evidence="7">
    <location>
        <begin position="134"/>
        <end position="157"/>
    </location>
</feature>
<keyword evidence="6 7" id="KW-0472">Membrane</keyword>
<reference evidence="9 10" key="1">
    <citation type="submission" date="2015-03" db="EMBL/GenBank/DDBJ databases">
        <title>Genome Sequence of Kiloniella spongiae MEBiC09566, isolated from a marine sponge.</title>
        <authorList>
            <person name="Shao Z."/>
            <person name="Wang L."/>
            <person name="Li X."/>
        </authorList>
    </citation>
    <scope>NUCLEOTIDE SEQUENCE [LARGE SCALE GENOMIC DNA]</scope>
    <source>
        <strain evidence="9 10">MEBiC09566</strain>
    </source>
</reference>
<dbReference type="GO" id="GO:0071916">
    <property type="term" value="F:dipeptide transmembrane transporter activity"/>
    <property type="evidence" value="ECO:0007669"/>
    <property type="project" value="TreeGrafter"/>
</dbReference>
<dbReference type="Gene3D" id="1.10.3720.10">
    <property type="entry name" value="MetI-like"/>
    <property type="match status" value="1"/>
</dbReference>
<feature type="transmembrane region" description="Helical" evidence="7">
    <location>
        <begin position="97"/>
        <end position="122"/>
    </location>
</feature>
<comment type="similarity">
    <text evidence="7">Belongs to the binding-protein-dependent transport system permease family.</text>
</comment>
<keyword evidence="3" id="KW-1003">Cell membrane</keyword>
<evidence type="ECO:0000259" key="8">
    <source>
        <dbReference type="PROSITE" id="PS50928"/>
    </source>
</evidence>
<dbReference type="RefSeq" id="WP_047762934.1">
    <property type="nucleotide sequence ID" value="NZ_LAQL01000003.1"/>
</dbReference>
<organism evidence="9 10">
    <name type="scientific">Kiloniella spongiae</name>
    <dbReference type="NCBI Taxonomy" id="1489064"/>
    <lineage>
        <taxon>Bacteria</taxon>
        <taxon>Pseudomonadati</taxon>
        <taxon>Pseudomonadota</taxon>
        <taxon>Alphaproteobacteria</taxon>
        <taxon>Rhodospirillales</taxon>
        <taxon>Kiloniellaceae</taxon>
        <taxon>Kiloniella</taxon>
    </lineage>
</organism>
<evidence type="ECO:0000256" key="6">
    <source>
        <dbReference type="ARBA" id="ARBA00023136"/>
    </source>
</evidence>
<dbReference type="CDD" id="cd06261">
    <property type="entry name" value="TM_PBP2"/>
    <property type="match status" value="1"/>
</dbReference>
<evidence type="ECO:0000256" key="1">
    <source>
        <dbReference type="ARBA" id="ARBA00004651"/>
    </source>
</evidence>
<feature type="transmembrane region" description="Helical" evidence="7">
    <location>
        <begin position="280"/>
        <end position="306"/>
    </location>
</feature>
<keyword evidence="2 7" id="KW-0813">Transport</keyword>
<keyword evidence="5 7" id="KW-1133">Transmembrane helix</keyword>
<dbReference type="OrthoDB" id="9807402at2"/>
<dbReference type="PANTHER" id="PTHR43163:SF6">
    <property type="entry name" value="DIPEPTIDE TRANSPORT SYSTEM PERMEASE PROTEIN DPPB-RELATED"/>
    <property type="match status" value="1"/>
</dbReference>
<comment type="caution">
    <text evidence="9">The sequence shown here is derived from an EMBL/GenBank/DDBJ whole genome shotgun (WGS) entry which is preliminary data.</text>
</comment>
<evidence type="ECO:0000256" key="5">
    <source>
        <dbReference type="ARBA" id="ARBA00022989"/>
    </source>
</evidence>
<dbReference type="AlphaFoldDB" id="A0A0H2MGB5"/>
<dbReference type="PROSITE" id="PS50928">
    <property type="entry name" value="ABC_TM1"/>
    <property type="match status" value="1"/>
</dbReference>
<name>A0A0H2MGB5_9PROT</name>
<dbReference type="Pfam" id="PF19300">
    <property type="entry name" value="BPD_transp_1_N"/>
    <property type="match status" value="1"/>
</dbReference>